<dbReference type="EMBL" id="CAFABH010000004">
    <property type="protein sequence ID" value="CAB4823334.1"/>
    <property type="molecule type" value="Genomic_DNA"/>
</dbReference>
<dbReference type="SUPFAM" id="SSF51735">
    <property type="entry name" value="NAD(P)-binding Rossmann-fold domains"/>
    <property type="match status" value="1"/>
</dbReference>
<dbReference type="InterPro" id="IPR031640">
    <property type="entry name" value="Glu_dehyd_C"/>
</dbReference>
<protein>
    <submittedName>
        <fullName evidence="8">Unannotated protein</fullName>
    </submittedName>
</protein>
<dbReference type="EMBL" id="CAEZZW010000002">
    <property type="protein sequence ID" value="CAB4776064.1"/>
    <property type="molecule type" value="Genomic_DNA"/>
</dbReference>
<keyword evidence="2" id="KW-0479">Metal-binding</keyword>
<dbReference type="EMBL" id="CAFBOC010000014">
    <property type="protein sequence ID" value="CAB4982289.1"/>
    <property type="molecule type" value="Genomic_DNA"/>
</dbReference>
<dbReference type="EMBL" id="CAESAE010000001">
    <property type="protein sequence ID" value="CAB4330702.1"/>
    <property type="molecule type" value="Genomic_DNA"/>
</dbReference>
<feature type="domain" description="Alcohol dehydrogenase-like N-terminal" evidence="5">
    <location>
        <begin position="26"/>
        <end position="132"/>
    </location>
</feature>
<dbReference type="Gene3D" id="3.90.180.10">
    <property type="entry name" value="Medium-chain alcohol dehydrogenases, catalytic domain"/>
    <property type="match status" value="1"/>
</dbReference>
<dbReference type="InterPro" id="IPR011032">
    <property type="entry name" value="GroES-like_sf"/>
</dbReference>
<evidence type="ECO:0000313" key="14">
    <source>
        <dbReference type="EMBL" id="CAB4982289.1"/>
    </source>
</evidence>
<dbReference type="EMBL" id="CAEZYM010000002">
    <property type="protein sequence ID" value="CAB4717362.1"/>
    <property type="molecule type" value="Genomic_DNA"/>
</dbReference>
<dbReference type="InterPro" id="IPR013154">
    <property type="entry name" value="ADH-like_N"/>
</dbReference>
<accession>A0A6J6NJJ4</accession>
<dbReference type="EMBL" id="CAFBLD010000005">
    <property type="protein sequence ID" value="CAB4867567.1"/>
    <property type="molecule type" value="Genomic_DNA"/>
</dbReference>
<comment type="cofactor">
    <cofactor evidence="1">
        <name>Zn(2+)</name>
        <dbReference type="ChEBI" id="CHEBI:29105"/>
    </cofactor>
</comment>
<dbReference type="EMBL" id="CAFBNH010000002">
    <property type="protein sequence ID" value="CAB4938001.1"/>
    <property type="molecule type" value="Genomic_DNA"/>
</dbReference>
<dbReference type="Pfam" id="PF08240">
    <property type="entry name" value="ADH_N"/>
    <property type="match status" value="1"/>
</dbReference>
<sequence length="328" mass="34716">MKAIVISKPGAKAELREVEAPTAGGGEIVVSMMGCGICGTDHHIVEEGLPTAKYPIIPGHEPWGRVFSLGTGVSNVKVGDVVAIDPSLHCGMCDQCRQAKGNLCKNWGAIGGSNPGAWAEYFVAPAKNAYSLEGFPLDIASLIEPVACAVRGLNRLNPQQGKSVLVVGGGTMGLLLAILLDINGCQPITVVEANSKRREISRKLTGLNIISPDQARSSRADYVIDATGIPAVIEDAITRVSAGGTFMVFGVASEHAKVSFSPYAIYKDEIQITSSMAILHSFGPAIDLMKVHGDRFRPLLTHTFKLNEFEKALQVLSSGEAIKVALEP</sequence>
<dbReference type="PANTHER" id="PTHR43401:SF2">
    <property type="entry name" value="L-THREONINE 3-DEHYDROGENASE"/>
    <property type="match status" value="1"/>
</dbReference>
<evidence type="ECO:0000313" key="10">
    <source>
        <dbReference type="EMBL" id="CAB4776064.1"/>
    </source>
</evidence>
<evidence type="ECO:0000313" key="11">
    <source>
        <dbReference type="EMBL" id="CAB4823334.1"/>
    </source>
</evidence>
<dbReference type="AlphaFoldDB" id="A0A6J6NJJ4"/>
<dbReference type="InterPro" id="IPR036291">
    <property type="entry name" value="NAD(P)-bd_dom_sf"/>
</dbReference>
<evidence type="ECO:0000259" key="6">
    <source>
        <dbReference type="Pfam" id="PF16912"/>
    </source>
</evidence>
<dbReference type="InterPro" id="IPR050129">
    <property type="entry name" value="Zn_alcohol_dh"/>
</dbReference>
<evidence type="ECO:0000259" key="5">
    <source>
        <dbReference type="Pfam" id="PF08240"/>
    </source>
</evidence>
<keyword evidence="4" id="KW-0560">Oxidoreductase</keyword>
<dbReference type="GO" id="GO:0008270">
    <property type="term" value="F:zinc ion binding"/>
    <property type="evidence" value="ECO:0007669"/>
    <property type="project" value="InterPro"/>
</dbReference>
<reference evidence="8" key="1">
    <citation type="submission" date="2020-05" db="EMBL/GenBank/DDBJ databases">
        <authorList>
            <person name="Chiriac C."/>
            <person name="Salcher M."/>
            <person name="Ghai R."/>
            <person name="Kavagutti S V."/>
        </authorList>
    </citation>
    <scope>NUCLEOTIDE SEQUENCE</scope>
</reference>
<dbReference type="PROSITE" id="PS00059">
    <property type="entry name" value="ADH_ZINC"/>
    <property type="match status" value="1"/>
</dbReference>
<name>A0A6J6NJJ4_9ZZZZ</name>
<evidence type="ECO:0000256" key="2">
    <source>
        <dbReference type="ARBA" id="ARBA00022723"/>
    </source>
</evidence>
<feature type="domain" description="Glucose dehydrogenase C-terminal" evidence="6">
    <location>
        <begin position="159"/>
        <end position="327"/>
    </location>
</feature>
<evidence type="ECO:0000313" key="13">
    <source>
        <dbReference type="EMBL" id="CAB4938001.1"/>
    </source>
</evidence>
<evidence type="ECO:0000313" key="9">
    <source>
        <dbReference type="EMBL" id="CAB4717362.1"/>
    </source>
</evidence>
<proteinExistence type="predicted"/>
<dbReference type="Pfam" id="PF16912">
    <property type="entry name" value="Glu_dehyd_C"/>
    <property type="match status" value="1"/>
</dbReference>
<dbReference type="InterPro" id="IPR002328">
    <property type="entry name" value="ADH_Zn_CS"/>
</dbReference>
<keyword evidence="3" id="KW-0862">Zinc</keyword>
<evidence type="ECO:0000313" key="7">
    <source>
        <dbReference type="EMBL" id="CAB4330702.1"/>
    </source>
</evidence>
<gene>
    <name evidence="8" type="ORF">UFOPK2510_00324</name>
    <name evidence="9" type="ORF">UFOPK2718_00209</name>
    <name evidence="10" type="ORF">UFOPK2936_00514</name>
    <name evidence="11" type="ORF">UFOPK3174_00364</name>
    <name evidence="12" type="ORF">UFOPK3328_00858</name>
    <name evidence="13" type="ORF">UFOPK3779_00319</name>
    <name evidence="14" type="ORF">UFOPK3913_01213</name>
    <name evidence="7" type="ORF">UFOPK4107_00156</name>
</gene>
<dbReference type="Gene3D" id="3.40.50.720">
    <property type="entry name" value="NAD(P)-binding Rossmann-like Domain"/>
    <property type="match status" value="1"/>
</dbReference>
<evidence type="ECO:0000256" key="1">
    <source>
        <dbReference type="ARBA" id="ARBA00001947"/>
    </source>
</evidence>
<dbReference type="SUPFAM" id="SSF50129">
    <property type="entry name" value="GroES-like"/>
    <property type="match status" value="1"/>
</dbReference>
<dbReference type="PANTHER" id="PTHR43401">
    <property type="entry name" value="L-THREONINE 3-DEHYDROGENASE"/>
    <property type="match status" value="1"/>
</dbReference>
<dbReference type="EMBL" id="CAEZXO010000002">
    <property type="protein sequence ID" value="CAB4686346.1"/>
    <property type="molecule type" value="Genomic_DNA"/>
</dbReference>
<dbReference type="GO" id="GO:0016491">
    <property type="term" value="F:oxidoreductase activity"/>
    <property type="evidence" value="ECO:0007669"/>
    <property type="project" value="UniProtKB-KW"/>
</dbReference>
<evidence type="ECO:0000313" key="12">
    <source>
        <dbReference type="EMBL" id="CAB4867567.1"/>
    </source>
</evidence>
<evidence type="ECO:0000256" key="3">
    <source>
        <dbReference type="ARBA" id="ARBA00022833"/>
    </source>
</evidence>
<evidence type="ECO:0000313" key="8">
    <source>
        <dbReference type="EMBL" id="CAB4686346.1"/>
    </source>
</evidence>
<evidence type="ECO:0000256" key="4">
    <source>
        <dbReference type="ARBA" id="ARBA00023002"/>
    </source>
</evidence>
<organism evidence="8">
    <name type="scientific">freshwater metagenome</name>
    <dbReference type="NCBI Taxonomy" id="449393"/>
    <lineage>
        <taxon>unclassified sequences</taxon>
        <taxon>metagenomes</taxon>
        <taxon>ecological metagenomes</taxon>
    </lineage>
</organism>